<dbReference type="InterPro" id="IPR003598">
    <property type="entry name" value="Ig_sub2"/>
</dbReference>
<protein>
    <recommendedName>
        <fullName evidence="7">Ig-like domain-containing protein</fullName>
    </recommendedName>
</protein>
<keyword evidence="6" id="KW-0812">Transmembrane</keyword>
<dbReference type="SMART" id="SM00408">
    <property type="entry name" value="IGc2"/>
    <property type="match status" value="1"/>
</dbReference>
<evidence type="ECO:0000313" key="8">
    <source>
        <dbReference type="EMBL" id="KAK7089756.1"/>
    </source>
</evidence>
<keyword evidence="4" id="KW-0325">Glycoprotein</keyword>
<dbReference type="InterPro" id="IPR051275">
    <property type="entry name" value="Cell_adhesion_signaling"/>
</dbReference>
<keyword evidence="9" id="KW-1185">Reference proteome</keyword>
<dbReference type="GO" id="GO:0050839">
    <property type="term" value="F:cell adhesion molecule binding"/>
    <property type="evidence" value="ECO:0007669"/>
    <property type="project" value="TreeGrafter"/>
</dbReference>
<gene>
    <name evidence="8" type="ORF">V1264_024643</name>
</gene>
<dbReference type="PROSITE" id="PS50835">
    <property type="entry name" value="IG_LIKE"/>
    <property type="match status" value="2"/>
</dbReference>
<dbReference type="SMART" id="SM00409">
    <property type="entry name" value="IG"/>
    <property type="match status" value="2"/>
</dbReference>
<sequence>MSFSILQYGKGTRIDECDNPTKSIDFKENHTFSLSCSNYSGGNGYWKLRIGVEQYFHRMGSCNRNRCYSLSSVANLTFLSPSSSKITLFGIVTTRQYTGITYYCEQTPCTVNILHSPDPPVISHSAILFPFLLGQTVTLMCNFSRYTGYPKASLSWQGQPEVKVSHEINKTLTLQQTDNGRKVVCEASSNLTATSNMSVETDFVLGVYYPPVITIAPFVSGNRINQCLLADLETRHCVVYEGQTVHFRCMVSSNPPPAEITWQLGNGSDSVLVIESASRDSHTGVYNCSATTSLGNNENDTRLPMTAWSTLTVIVMENHAQRHRGLSSGAAAGVTVAVVVVLVLAGLVVLWRRGWLLPCHTKDKKQRTDTGVTG</sequence>
<comment type="caution">
    <text evidence="8">The sequence shown here is derived from an EMBL/GenBank/DDBJ whole genome shotgun (WGS) entry which is preliminary data.</text>
</comment>
<reference evidence="8 9" key="1">
    <citation type="submission" date="2024-02" db="EMBL/GenBank/DDBJ databases">
        <title>Chromosome-scale genome assembly of the rough periwinkle Littorina saxatilis.</title>
        <authorList>
            <person name="De Jode A."/>
            <person name="Faria R."/>
            <person name="Formenti G."/>
            <person name="Sims Y."/>
            <person name="Smith T.P."/>
            <person name="Tracey A."/>
            <person name="Wood J.M.D."/>
            <person name="Zagrodzka Z.B."/>
            <person name="Johannesson K."/>
            <person name="Butlin R.K."/>
            <person name="Leder E.H."/>
        </authorList>
    </citation>
    <scope>NUCLEOTIDE SEQUENCE [LARGE SCALE GENOMIC DNA]</scope>
    <source>
        <strain evidence="8">Snail1</strain>
        <tissue evidence="8">Muscle</tissue>
    </source>
</reference>
<dbReference type="AlphaFoldDB" id="A0AAN9AMJ2"/>
<comment type="subcellular location">
    <subcellularLocation>
        <location evidence="1">Membrane</location>
        <topology evidence="1">Single-pass type I membrane protein</topology>
    </subcellularLocation>
</comment>
<feature type="transmembrane region" description="Helical" evidence="6">
    <location>
        <begin position="330"/>
        <end position="351"/>
    </location>
</feature>
<keyword evidence="6" id="KW-1133">Transmembrane helix</keyword>
<feature type="domain" description="Ig-like" evidence="7">
    <location>
        <begin position="119"/>
        <end position="198"/>
    </location>
</feature>
<dbReference type="GO" id="GO:0005886">
    <property type="term" value="C:plasma membrane"/>
    <property type="evidence" value="ECO:0007669"/>
    <property type="project" value="TreeGrafter"/>
</dbReference>
<dbReference type="SUPFAM" id="SSF48726">
    <property type="entry name" value="Immunoglobulin"/>
    <property type="match status" value="2"/>
</dbReference>
<keyword evidence="3" id="KW-1015">Disulfide bond</keyword>
<evidence type="ECO:0000259" key="7">
    <source>
        <dbReference type="PROSITE" id="PS50835"/>
    </source>
</evidence>
<evidence type="ECO:0000256" key="6">
    <source>
        <dbReference type="SAM" id="Phobius"/>
    </source>
</evidence>
<dbReference type="GO" id="GO:0098609">
    <property type="term" value="P:cell-cell adhesion"/>
    <property type="evidence" value="ECO:0007669"/>
    <property type="project" value="TreeGrafter"/>
</dbReference>
<dbReference type="Pfam" id="PF13927">
    <property type="entry name" value="Ig_3"/>
    <property type="match status" value="1"/>
</dbReference>
<dbReference type="InterPro" id="IPR036179">
    <property type="entry name" value="Ig-like_dom_sf"/>
</dbReference>
<keyword evidence="2 6" id="KW-0472">Membrane</keyword>
<proteinExistence type="predicted"/>
<dbReference type="PANTHER" id="PTHR11640">
    <property type="entry name" value="NEPHRIN"/>
    <property type="match status" value="1"/>
</dbReference>
<dbReference type="Gene3D" id="2.60.40.10">
    <property type="entry name" value="Immunoglobulins"/>
    <property type="match status" value="2"/>
</dbReference>
<keyword evidence="5" id="KW-0393">Immunoglobulin domain</keyword>
<dbReference type="EMBL" id="JBAMIC010000615">
    <property type="protein sequence ID" value="KAK7089756.1"/>
    <property type="molecule type" value="Genomic_DNA"/>
</dbReference>
<dbReference type="InterPro" id="IPR003599">
    <property type="entry name" value="Ig_sub"/>
</dbReference>
<evidence type="ECO:0000256" key="3">
    <source>
        <dbReference type="ARBA" id="ARBA00023157"/>
    </source>
</evidence>
<evidence type="ECO:0000256" key="4">
    <source>
        <dbReference type="ARBA" id="ARBA00023180"/>
    </source>
</evidence>
<dbReference type="InterPro" id="IPR013783">
    <property type="entry name" value="Ig-like_fold"/>
</dbReference>
<dbReference type="GO" id="GO:0005911">
    <property type="term" value="C:cell-cell junction"/>
    <property type="evidence" value="ECO:0007669"/>
    <property type="project" value="TreeGrafter"/>
</dbReference>
<evidence type="ECO:0000256" key="1">
    <source>
        <dbReference type="ARBA" id="ARBA00004479"/>
    </source>
</evidence>
<evidence type="ECO:0000256" key="2">
    <source>
        <dbReference type="ARBA" id="ARBA00023136"/>
    </source>
</evidence>
<evidence type="ECO:0000313" key="9">
    <source>
        <dbReference type="Proteomes" id="UP001374579"/>
    </source>
</evidence>
<dbReference type="Proteomes" id="UP001374579">
    <property type="component" value="Unassembled WGS sequence"/>
</dbReference>
<dbReference type="PANTHER" id="PTHR11640:SF164">
    <property type="entry name" value="MAM DOMAIN-CONTAINING GLYCOSYLPHOSPHATIDYLINOSITOL ANCHOR PROTEIN 1"/>
    <property type="match status" value="1"/>
</dbReference>
<organism evidence="8 9">
    <name type="scientific">Littorina saxatilis</name>
    <dbReference type="NCBI Taxonomy" id="31220"/>
    <lineage>
        <taxon>Eukaryota</taxon>
        <taxon>Metazoa</taxon>
        <taxon>Spiralia</taxon>
        <taxon>Lophotrochozoa</taxon>
        <taxon>Mollusca</taxon>
        <taxon>Gastropoda</taxon>
        <taxon>Caenogastropoda</taxon>
        <taxon>Littorinimorpha</taxon>
        <taxon>Littorinoidea</taxon>
        <taxon>Littorinidae</taxon>
        <taxon>Littorina</taxon>
    </lineage>
</organism>
<evidence type="ECO:0000256" key="5">
    <source>
        <dbReference type="ARBA" id="ARBA00023319"/>
    </source>
</evidence>
<accession>A0AAN9AMJ2</accession>
<dbReference type="InterPro" id="IPR007110">
    <property type="entry name" value="Ig-like_dom"/>
</dbReference>
<feature type="domain" description="Ig-like" evidence="7">
    <location>
        <begin position="211"/>
        <end position="306"/>
    </location>
</feature>
<name>A0AAN9AMJ2_9CAEN</name>